<sequence>MENAAAFEIAYAGWTGTAAMADRDEMVTMAPRERVSSGRKPWVTS</sequence>
<accession>A0ABQ4GGW6</accession>
<comment type="caution">
    <text evidence="1">The sequence shown here is derived from an EMBL/GenBank/DDBJ whole genome shotgun (WGS) entry which is preliminary data.</text>
</comment>
<name>A0ABQ4GGW6_9ACTN</name>
<organism evidence="1 2">
    <name type="scientific">Microbispora siamensis</name>
    <dbReference type="NCBI Taxonomy" id="564413"/>
    <lineage>
        <taxon>Bacteria</taxon>
        <taxon>Bacillati</taxon>
        <taxon>Actinomycetota</taxon>
        <taxon>Actinomycetes</taxon>
        <taxon>Streptosporangiales</taxon>
        <taxon>Streptosporangiaceae</taxon>
        <taxon>Microbispora</taxon>
    </lineage>
</organism>
<evidence type="ECO:0000313" key="1">
    <source>
        <dbReference type="EMBL" id="GIH60660.1"/>
    </source>
</evidence>
<proteinExistence type="predicted"/>
<reference evidence="1 2" key="1">
    <citation type="submission" date="2021-01" db="EMBL/GenBank/DDBJ databases">
        <title>Whole genome shotgun sequence of Microbispora siamensis NBRC 104113.</title>
        <authorList>
            <person name="Komaki H."/>
            <person name="Tamura T."/>
        </authorList>
    </citation>
    <scope>NUCLEOTIDE SEQUENCE [LARGE SCALE GENOMIC DNA]</scope>
    <source>
        <strain evidence="1 2">NBRC 104113</strain>
    </source>
</reference>
<gene>
    <name evidence="1" type="ORF">Msi02_14770</name>
</gene>
<dbReference type="Proteomes" id="UP000660454">
    <property type="component" value="Unassembled WGS sequence"/>
</dbReference>
<keyword evidence="2" id="KW-1185">Reference proteome</keyword>
<evidence type="ECO:0000313" key="2">
    <source>
        <dbReference type="Proteomes" id="UP000660454"/>
    </source>
</evidence>
<dbReference type="EMBL" id="BOOF01000005">
    <property type="protein sequence ID" value="GIH60660.1"/>
    <property type="molecule type" value="Genomic_DNA"/>
</dbReference>
<protein>
    <submittedName>
        <fullName evidence="1">Uncharacterized protein</fullName>
    </submittedName>
</protein>